<dbReference type="Proteomes" id="UP001139168">
    <property type="component" value="Unassembled WGS sequence"/>
</dbReference>
<keyword evidence="4" id="KW-1185">Reference proteome</keyword>
<dbReference type="InterPro" id="IPR002575">
    <property type="entry name" value="Aminoglycoside_PTrfase"/>
</dbReference>
<dbReference type="Gene3D" id="3.30.200.20">
    <property type="entry name" value="Phosphorylase Kinase, domain 1"/>
    <property type="match status" value="1"/>
</dbReference>
<dbReference type="PANTHER" id="PTHR21310">
    <property type="entry name" value="AMINOGLYCOSIDE PHOSPHOTRANSFERASE-RELATED-RELATED"/>
    <property type="match status" value="1"/>
</dbReference>
<sequence length="350" mass="38129">MSGENSLQQRVVARLSELDPGIAEAELQVLPGGHSGLTYRIDFLDSAAVVKAVPPGRAAIGRHDMLRQARILSALQDTDVPVPSVIAVDDREPAWFAMSWARGEAVEPVLDGIPLPEALVRSRARTAVGILARLHRVPVEKLGAPDVPAVSLTDELDKWTKVLRAGVAEYVEPGLRLAELLRASEPAPVSSTIVHGDYRLGNLLFEDEEATALVDWEIWSVGDPRVDVGYFAVFANHHNFPALGSPVEAFPPEEELIRLYEEKTGAPLAAPSWFRALGRFRMAAIMSHNLHRHRKGGHIDPDQELLPPTIAALISNGTTLMTDTGGRSVNNPNEADPNYERSMTAAKGRR</sequence>
<feature type="domain" description="Aminoglycoside phosphotransferase" evidence="2">
    <location>
        <begin position="27"/>
        <end position="233"/>
    </location>
</feature>
<feature type="compositionally biased region" description="Polar residues" evidence="1">
    <location>
        <begin position="321"/>
        <end position="333"/>
    </location>
</feature>
<dbReference type="Gene3D" id="3.90.1200.10">
    <property type="match status" value="1"/>
</dbReference>
<comment type="caution">
    <text evidence="3">The sequence shown here is derived from an EMBL/GenBank/DDBJ whole genome shotgun (WGS) entry which is preliminary data.</text>
</comment>
<dbReference type="CDD" id="cd05154">
    <property type="entry name" value="ACAD10_11_N-like"/>
    <property type="match status" value="1"/>
</dbReference>
<evidence type="ECO:0000259" key="2">
    <source>
        <dbReference type="Pfam" id="PF01636"/>
    </source>
</evidence>
<evidence type="ECO:0000313" key="4">
    <source>
        <dbReference type="Proteomes" id="UP001139168"/>
    </source>
</evidence>
<dbReference type="PANTHER" id="PTHR21310:SF40">
    <property type="entry name" value="AMINOGLYCOSIDE PHOSPHOTRANSFERASE DOMAIN-CONTAINING PROTEIN-RELATED"/>
    <property type="match status" value="1"/>
</dbReference>
<evidence type="ECO:0000313" key="3">
    <source>
        <dbReference type="EMBL" id="MCC3265495.1"/>
    </source>
</evidence>
<accession>A0ABS8GFV5</accession>
<gene>
    <name evidence="3" type="ORF">LJ752_05490</name>
</gene>
<reference evidence="3" key="1">
    <citation type="submission" date="2021-10" db="EMBL/GenBank/DDBJ databases">
        <title>Novel species in genus Arthrobacter.</title>
        <authorList>
            <person name="Liu Y."/>
        </authorList>
    </citation>
    <scope>NUCLEOTIDE SEQUENCE</scope>
    <source>
        <strain evidence="3">Zg-Y786</strain>
    </source>
</reference>
<evidence type="ECO:0000256" key="1">
    <source>
        <dbReference type="SAM" id="MobiDB-lite"/>
    </source>
</evidence>
<dbReference type="InterPro" id="IPR051678">
    <property type="entry name" value="AGP_Transferase"/>
</dbReference>
<name>A0ABS8GFV5_9MICC</name>
<organism evidence="3 4">
    <name type="scientific">Arthrobacter gengyunqii</name>
    <dbReference type="NCBI Taxonomy" id="2886940"/>
    <lineage>
        <taxon>Bacteria</taxon>
        <taxon>Bacillati</taxon>
        <taxon>Actinomycetota</taxon>
        <taxon>Actinomycetes</taxon>
        <taxon>Micrococcales</taxon>
        <taxon>Micrococcaceae</taxon>
        <taxon>Arthrobacter</taxon>
    </lineage>
</organism>
<proteinExistence type="predicted"/>
<dbReference type="InterPro" id="IPR011009">
    <property type="entry name" value="Kinase-like_dom_sf"/>
</dbReference>
<dbReference type="Pfam" id="PF01636">
    <property type="entry name" value="APH"/>
    <property type="match status" value="1"/>
</dbReference>
<dbReference type="EMBL" id="JAJFZQ010000004">
    <property type="protein sequence ID" value="MCC3265495.1"/>
    <property type="molecule type" value="Genomic_DNA"/>
</dbReference>
<protein>
    <submittedName>
        <fullName evidence="3">Phosphotransferase family protein</fullName>
    </submittedName>
</protein>
<feature type="region of interest" description="Disordered" evidence="1">
    <location>
        <begin position="321"/>
        <end position="350"/>
    </location>
</feature>
<dbReference type="SUPFAM" id="SSF56112">
    <property type="entry name" value="Protein kinase-like (PK-like)"/>
    <property type="match status" value="1"/>
</dbReference>
<dbReference type="InterPro" id="IPR041726">
    <property type="entry name" value="ACAD10_11_N"/>
</dbReference>
<dbReference type="RefSeq" id="WP_227890335.1">
    <property type="nucleotide sequence ID" value="NZ_JAJFZQ010000004.1"/>
</dbReference>